<evidence type="ECO:0000313" key="7">
    <source>
        <dbReference type="Proteomes" id="UP000250140"/>
    </source>
</evidence>
<feature type="domain" description="NAA35-like TPR repeats" evidence="5">
    <location>
        <begin position="379"/>
        <end position="669"/>
    </location>
</feature>
<accession>A0A8E2FC26</accession>
<evidence type="ECO:0000259" key="4">
    <source>
        <dbReference type="Pfam" id="PF04112"/>
    </source>
</evidence>
<protein>
    <submittedName>
        <fullName evidence="6">Mak10-domain-containing protein</fullName>
    </submittedName>
</protein>
<feature type="domain" description="NAA35-like N-terminal" evidence="4">
    <location>
        <begin position="93"/>
        <end position="252"/>
    </location>
</feature>
<evidence type="ECO:0000313" key="6">
    <source>
        <dbReference type="EMBL" id="OCL14427.1"/>
    </source>
</evidence>
<dbReference type="GO" id="GO:0031417">
    <property type="term" value="C:NatC complex"/>
    <property type="evidence" value="ECO:0007669"/>
    <property type="project" value="InterPro"/>
</dbReference>
<dbReference type="Proteomes" id="UP000250140">
    <property type="component" value="Unassembled WGS sequence"/>
</dbReference>
<comment type="subcellular location">
    <subcellularLocation>
        <location evidence="1">Cytoplasm</location>
    </subcellularLocation>
</comment>
<reference evidence="6 7" key="1">
    <citation type="journal article" date="2016" name="Nat. Commun.">
        <title>Ectomycorrhizal ecology is imprinted in the genome of the dominant symbiotic fungus Cenococcum geophilum.</title>
        <authorList>
            <consortium name="DOE Joint Genome Institute"/>
            <person name="Peter M."/>
            <person name="Kohler A."/>
            <person name="Ohm R.A."/>
            <person name="Kuo A."/>
            <person name="Krutzmann J."/>
            <person name="Morin E."/>
            <person name="Arend M."/>
            <person name="Barry K.W."/>
            <person name="Binder M."/>
            <person name="Choi C."/>
            <person name="Clum A."/>
            <person name="Copeland A."/>
            <person name="Grisel N."/>
            <person name="Haridas S."/>
            <person name="Kipfer T."/>
            <person name="LaButti K."/>
            <person name="Lindquist E."/>
            <person name="Lipzen A."/>
            <person name="Maire R."/>
            <person name="Meier B."/>
            <person name="Mihaltcheva S."/>
            <person name="Molinier V."/>
            <person name="Murat C."/>
            <person name="Poggeler S."/>
            <person name="Quandt C.A."/>
            <person name="Sperisen C."/>
            <person name="Tritt A."/>
            <person name="Tisserant E."/>
            <person name="Crous P.W."/>
            <person name="Henrissat B."/>
            <person name="Nehls U."/>
            <person name="Egli S."/>
            <person name="Spatafora J.W."/>
            <person name="Grigoriev I.V."/>
            <person name="Martin F.M."/>
        </authorList>
    </citation>
    <scope>NUCLEOTIDE SEQUENCE [LARGE SCALE GENOMIC DNA]</scope>
    <source>
        <strain evidence="6 7">CBS 207.34</strain>
    </source>
</reference>
<dbReference type="InterPro" id="IPR057983">
    <property type="entry name" value="NAA35-like_N"/>
</dbReference>
<evidence type="ECO:0000256" key="1">
    <source>
        <dbReference type="ARBA" id="ARBA00004496"/>
    </source>
</evidence>
<dbReference type="InterPro" id="IPR007244">
    <property type="entry name" value="Naa35_N"/>
</dbReference>
<dbReference type="EMBL" id="KV748577">
    <property type="protein sequence ID" value="OCL14427.1"/>
    <property type="molecule type" value="Genomic_DNA"/>
</dbReference>
<evidence type="ECO:0000256" key="2">
    <source>
        <dbReference type="ARBA" id="ARBA00006289"/>
    </source>
</evidence>
<dbReference type="AlphaFoldDB" id="A0A8E2FC26"/>
<dbReference type="OrthoDB" id="269405at2759"/>
<dbReference type="PANTHER" id="PTHR21373">
    <property type="entry name" value="GLUCOSE REPRESSIBLE PROTEIN MAK10"/>
    <property type="match status" value="1"/>
</dbReference>
<dbReference type="Pfam" id="PF04112">
    <property type="entry name" value="Mak10"/>
    <property type="match status" value="1"/>
</dbReference>
<gene>
    <name evidence="6" type="ORF">AOQ84DRAFT_331057</name>
</gene>
<proteinExistence type="inferred from homology"/>
<keyword evidence="7" id="KW-1185">Reference proteome</keyword>
<name>A0A8E2FC26_9PEZI</name>
<organism evidence="6 7">
    <name type="scientific">Glonium stellatum</name>
    <dbReference type="NCBI Taxonomy" id="574774"/>
    <lineage>
        <taxon>Eukaryota</taxon>
        <taxon>Fungi</taxon>
        <taxon>Dikarya</taxon>
        <taxon>Ascomycota</taxon>
        <taxon>Pezizomycotina</taxon>
        <taxon>Dothideomycetes</taxon>
        <taxon>Pleosporomycetidae</taxon>
        <taxon>Gloniales</taxon>
        <taxon>Gloniaceae</taxon>
        <taxon>Glonium</taxon>
    </lineage>
</organism>
<sequence length="806" mass="92469">MHVLRHDGQGLDEAKLVEDTSRLADPTKRYSSNKIESDVVCKFPNGDGNDQPKSAVPCQLPLRAVPKPTINRDVKAWDITEKFTQASLALNTGQLVKDEYFTLFESIGALEIMDPKMDSGFLQPGETLEDDYDALKPLLPEEVIGIMDQLLCYEMAWHQGYPLSQTLFTSVYIDKLLWPDPRSLEEAQFYRGDVKLATEAMHDILRAYCLAIIKCCDFVITKITSRDYFEEEDFCTHTYNRQLLTQVPLDFILHELELAMKFIETDQTSPISAELKYALLARLEFRRALLIALFPDYSASFLDKYWPPVSDTLPRIEATHKFGRPVPGSFSTKLQRRLASTVPPRPVVELEFKDAFEKLVQLCVDCEEAVRYTYLEPSPQEYQSFIWAFASRKPQPLAYARSYLSNFIFSSNNEVFEHLLREDLRSLVFPEDQVLDPVNWTIESPRNPMMPKDKRLQMASLIDEFTNRAIQNYHELWTALCQNRCRMRRMLCHSMLAFDQLQSDAGVLDDDLHALSSDIQQYPLITWVYHHKLRQIEWVVQLGFEQEIYLPDELPSMYYWLSKIAETRKRLLMTLLEFFERRQSKMEKGKKAEIEKAERVKEGKGYIESLLAEASGTKELAEALSSFYTHLAYLKLLPTPPRPFSNPSLRYELRMKPFLTLTPSEVFPFAELTAQLHPYGPYDNPNPKPNLSRILSDSVIWQYMDHAVKSAKEDFAKLKKLGAKAARAEGVKGSWEKGVQGCLLSCVAAGVAIATVKEICKGLGKEGVGGVEGMKKRLRVEIVEAGGDRVGKRYHEWWVVPKVVKL</sequence>
<dbReference type="PANTHER" id="PTHR21373:SF0">
    <property type="entry name" value="N-ALPHA-ACETYLTRANSFERASE 35, NATC AUXILIARY SUBUNIT"/>
    <property type="match status" value="1"/>
</dbReference>
<evidence type="ECO:0000256" key="3">
    <source>
        <dbReference type="ARBA" id="ARBA00022490"/>
    </source>
</evidence>
<comment type="similarity">
    <text evidence="2">Belongs to the MAK10 family.</text>
</comment>
<keyword evidence="3" id="KW-0963">Cytoplasm</keyword>
<dbReference type="InterPro" id="IPR057982">
    <property type="entry name" value="TPR_NAA35"/>
</dbReference>
<evidence type="ECO:0000259" key="5">
    <source>
        <dbReference type="Pfam" id="PF25789"/>
    </source>
</evidence>
<dbReference type="Pfam" id="PF25789">
    <property type="entry name" value="TPR_NAA35"/>
    <property type="match status" value="1"/>
</dbReference>